<gene>
    <name evidence="3" type="ORF">FHR33_008026</name>
</gene>
<comment type="caution">
    <text evidence="3">The sequence shown here is derived from an EMBL/GenBank/DDBJ whole genome shotgun (WGS) entry which is preliminary data.</text>
</comment>
<dbReference type="PRINTS" id="PR00038">
    <property type="entry name" value="HTHLUXR"/>
</dbReference>
<feature type="domain" description="HTH luxR-type" evidence="2">
    <location>
        <begin position="350"/>
        <end position="415"/>
    </location>
</feature>
<proteinExistence type="predicted"/>
<dbReference type="AlphaFoldDB" id="A0A7W5V7T8"/>
<dbReference type="SMART" id="SM00421">
    <property type="entry name" value="HTH_LUXR"/>
    <property type="match status" value="1"/>
</dbReference>
<dbReference type="InterPro" id="IPR016032">
    <property type="entry name" value="Sig_transdc_resp-reg_C-effctor"/>
</dbReference>
<dbReference type="GO" id="GO:0006355">
    <property type="term" value="P:regulation of DNA-templated transcription"/>
    <property type="evidence" value="ECO:0007669"/>
    <property type="project" value="InterPro"/>
</dbReference>
<dbReference type="SUPFAM" id="SSF46894">
    <property type="entry name" value="C-terminal effector domain of the bipartite response regulators"/>
    <property type="match status" value="1"/>
</dbReference>
<evidence type="ECO:0000313" key="3">
    <source>
        <dbReference type="EMBL" id="MBB3732166.1"/>
    </source>
</evidence>
<dbReference type="PROSITE" id="PS00622">
    <property type="entry name" value="HTH_LUXR_1"/>
    <property type="match status" value="1"/>
</dbReference>
<evidence type="ECO:0000256" key="1">
    <source>
        <dbReference type="SAM" id="MobiDB-lite"/>
    </source>
</evidence>
<evidence type="ECO:0000313" key="4">
    <source>
        <dbReference type="Proteomes" id="UP000579945"/>
    </source>
</evidence>
<dbReference type="PANTHER" id="PTHR47691">
    <property type="entry name" value="REGULATOR-RELATED"/>
    <property type="match status" value="1"/>
</dbReference>
<dbReference type="RefSeq" id="WP_183658984.1">
    <property type="nucleotide sequence ID" value="NZ_BAAAXX010000033.1"/>
</dbReference>
<protein>
    <submittedName>
        <fullName evidence="3">Putative ATPase/DNA-binding CsgD family transcriptional regulator</fullName>
    </submittedName>
</protein>
<accession>A0A7W5V7T8</accession>
<dbReference type="PRINTS" id="PR00364">
    <property type="entry name" value="DISEASERSIST"/>
</dbReference>
<dbReference type="InterPro" id="IPR000792">
    <property type="entry name" value="Tscrpt_reg_LuxR_C"/>
</dbReference>
<dbReference type="PROSITE" id="PS50043">
    <property type="entry name" value="HTH_LUXR_2"/>
    <property type="match status" value="1"/>
</dbReference>
<evidence type="ECO:0000259" key="2">
    <source>
        <dbReference type="PROSITE" id="PS50043"/>
    </source>
</evidence>
<dbReference type="InterPro" id="IPR027417">
    <property type="entry name" value="P-loop_NTPase"/>
</dbReference>
<dbReference type="Pfam" id="PF00196">
    <property type="entry name" value="GerE"/>
    <property type="match status" value="1"/>
</dbReference>
<reference evidence="3 4" key="1">
    <citation type="submission" date="2020-08" db="EMBL/GenBank/DDBJ databases">
        <title>Sequencing the genomes of 1000 actinobacteria strains.</title>
        <authorList>
            <person name="Klenk H.-P."/>
        </authorList>
    </citation>
    <scope>NUCLEOTIDE SEQUENCE [LARGE SCALE GENOMIC DNA]</scope>
    <source>
        <strain evidence="3 4">DSM 44320</strain>
    </source>
</reference>
<dbReference type="SUPFAM" id="SSF52540">
    <property type="entry name" value="P-loop containing nucleoside triphosphate hydrolases"/>
    <property type="match status" value="1"/>
</dbReference>
<dbReference type="GO" id="GO:0043531">
    <property type="term" value="F:ADP binding"/>
    <property type="evidence" value="ECO:0007669"/>
    <property type="project" value="InterPro"/>
</dbReference>
<organism evidence="3 4">
    <name type="scientific">Nonomuraea dietziae</name>
    <dbReference type="NCBI Taxonomy" id="65515"/>
    <lineage>
        <taxon>Bacteria</taxon>
        <taxon>Bacillati</taxon>
        <taxon>Actinomycetota</taxon>
        <taxon>Actinomycetes</taxon>
        <taxon>Streptosporangiales</taxon>
        <taxon>Streptosporangiaceae</taxon>
        <taxon>Nonomuraea</taxon>
    </lineage>
</organism>
<keyword evidence="3" id="KW-0238">DNA-binding</keyword>
<dbReference type="EMBL" id="JACIBV010000001">
    <property type="protein sequence ID" value="MBB3732166.1"/>
    <property type="molecule type" value="Genomic_DNA"/>
</dbReference>
<sequence length="420" mass="45060">MTTAGKGNLPVEYTSLAGRAEEIAEGLLGLSESRLVTVTGPGGVGKSRVATRVAHGARRRFPDGVWYAELSHVADERSLVAAVAATMGRPELTTAEEVADAFAGWRALLVLDTCEHLMGPVSRLVEAVLRGTGRTKVLAVSRVLLTVPGQRVLTVGPLPEQQALALFVERARAVDQGFELIEATRPFAEEICRSLEGVPLAIELAAGCLRSLPLAELLERMDDRWPDLAGSSTNVLARQRDLRSLVEWSHALCGAEQRVLWEALSVLSGSFPLEVAEAAGAAAGLPEADVAAVLCDLVDHSVVLREPTADGMRYRLLGLYRRVGLARLDGRERAPLDRTPPPPPPPRTPPAPRVAPLSPREAQVATLIAEGLTNLQIANRLVISKRTVDAHVRNILAKSNLASRTHVAAWVTTEDTSVRL</sequence>
<dbReference type="CDD" id="cd06170">
    <property type="entry name" value="LuxR_C_like"/>
    <property type="match status" value="1"/>
</dbReference>
<dbReference type="GO" id="GO:0003677">
    <property type="term" value="F:DNA binding"/>
    <property type="evidence" value="ECO:0007669"/>
    <property type="project" value="UniProtKB-KW"/>
</dbReference>
<dbReference type="Gene3D" id="3.40.50.300">
    <property type="entry name" value="P-loop containing nucleotide triphosphate hydrolases"/>
    <property type="match status" value="1"/>
</dbReference>
<dbReference type="InterPro" id="IPR036388">
    <property type="entry name" value="WH-like_DNA-bd_sf"/>
</dbReference>
<dbReference type="GeneID" id="95394213"/>
<dbReference type="Gene3D" id="1.10.10.10">
    <property type="entry name" value="Winged helix-like DNA-binding domain superfamily/Winged helix DNA-binding domain"/>
    <property type="match status" value="1"/>
</dbReference>
<feature type="region of interest" description="Disordered" evidence="1">
    <location>
        <begin position="331"/>
        <end position="358"/>
    </location>
</feature>
<dbReference type="Proteomes" id="UP000579945">
    <property type="component" value="Unassembled WGS sequence"/>
</dbReference>
<keyword evidence="4" id="KW-1185">Reference proteome</keyword>
<dbReference type="PANTHER" id="PTHR47691:SF3">
    <property type="entry name" value="HTH-TYPE TRANSCRIPTIONAL REGULATOR RV0890C-RELATED"/>
    <property type="match status" value="1"/>
</dbReference>
<feature type="compositionally biased region" description="Pro residues" evidence="1">
    <location>
        <begin position="338"/>
        <end position="353"/>
    </location>
</feature>
<name>A0A7W5V7T8_9ACTN</name>